<organism evidence="1 2">
    <name type="scientific">Porphyra umbilicalis</name>
    <name type="common">Purple laver</name>
    <name type="synonym">Red alga</name>
    <dbReference type="NCBI Taxonomy" id="2786"/>
    <lineage>
        <taxon>Eukaryota</taxon>
        <taxon>Rhodophyta</taxon>
        <taxon>Bangiophyceae</taxon>
        <taxon>Bangiales</taxon>
        <taxon>Bangiaceae</taxon>
        <taxon>Porphyra</taxon>
    </lineage>
</organism>
<name>A0A1X6PFX5_PORUM</name>
<accession>A0A1X6PFX5</accession>
<dbReference type="Proteomes" id="UP000218209">
    <property type="component" value="Unassembled WGS sequence"/>
</dbReference>
<dbReference type="AlphaFoldDB" id="A0A1X6PFX5"/>
<evidence type="ECO:0000313" key="1">
    <source>
        <dbReference type="EMBL" id="OSX79646.1"/>
    </source>
</evidence>
<keyword evidence="2" id="KW-1185">Reference proteome</keyword>
<sequence length="114" mass="13101">MERRPCLCLPRRLCPIRATTRPAAHEVGGRSCEQVVTEGRWLWCADECVNWVCALMTVGAPSFPFPFLVVSLPWVPWTAFHTPTPRYCIAEYHPFPFGPTRMRHQDVCISLERS</sequence>
<proteinExistence type="predicted"/>
<evidence type="ECO:0000313" key="2">
    <source>
        <dbReference type="Proteomes" id="UP000218209"/>
    </source>
</evidence>
<protein>
    <submittedName>
        <fullName evidence="1">Uncharacterized protein</fullName>
    </submittedName>
</protein>
<reference evidence="1 2" key="1">
    <citation type="submission" date="2017-03" db="EMBL/GenBank/DDBJ databases">
        <title>WGS assembly of Porphyra umbilicalis.</title>
        <authorList>
            <person name="Brawley S.H."/>
            <person name="Blouin N.A."/>
            <person name="Ficko-Blean E."/>
            <person name="Wheeler G.L."/>
            <person name="Lohr M."/>
            <person name="Goodson H.V."/>
            <person name="Jenkins J.W."/>
            <person name="Blaby-Haas C.E."/>
            <person name="Helliwell K.E."/>
            <person name="Chan C."/>
            <person name="Marriage T."/>
            <person name="Bhattacharya D."/>
            <person name="Klein A.S."/>
            <person name="Badis Y."/>
            <person name="Brodie J."/>
            <person name="Cao Y."/>
            <person name="Collen J."/>
            <person name="Dittami S.M."/>
            <person name="Gachon C.M."/>
            <person name="Green B.R."/>
            <person name="Karpowicz S."/>
            <person name="Kim J.W."/>
            <person name="Kudahl U."/>
            <person name="Lin S."/>
            <person name="Michel G."/>
            <person name="Mittag M."/>
            <person name="Olson B.J."/>
            <person name="Pangilinan J."/>
            <person name="Peng Y."/>
            <person name="Qiu H."/>
            <person name="Shu S."/>
            <person name="Singer J.T."/>
            <person name="Smith A.G."/>
            <person name="Sprecher B.N."/>
            <person name="Wagner V."/>
            <person name="Wang W."/>
            <person name="Wang Z.-Y."/>
            <person name="Yan J."/>
            <person name="Yarish C."/>
            <person name="Zoeuner-Riek S."/>
            <person name="Zhuang Y."/>
            <person name="Zou Y."/>
            <person name="Lindquist E.A."/>
            <person name="Grimwood J."/>
            <person name="Barry K."/>
            <person name="Rokhsar D.S."/>
            <person name="Schmutz J."/>
            <person name="Stiller J.W."/>
            <person name="Grossman A.R."/>
            <person name="Prochnik S.E."/>
        </authorList>
    </citation>
    <scope>NUCLEOTIDE SEQUENCE [LARGE SCALE GENOMIC DNA]</scope>
    <source>
        <strain evidence="1">4086291</strain>
    </source>
</reference>
<dbReference type="EMBL" id="KV918787">
    <property type="protein sequence ID" value="OSX79646.1"/>
    <property type="molecule type" value="Genomic_DNA"/>
</dbReference>
<gene>
    <name evidence="1" type="ORF">BU14_0072s0004</name>
</gene>